<name>A0A3M6U2R6_POCDA</name>
<feature type="non-terminal residue" evidence="2">
    <location>
        <position position="194"/>
    </location>
</feature>
<proteinExistence type="predicted"/>
<evidence type="ECO:0000313" key="2">
    <source>
        <dbReference type="EMBL" id="RMX47983.1"/>
    </source>
</evidence>
<dbReference type="EMBL" id="RCHS01002320">
    <property type="protein sequence ID" value="RMX47983.1"/>
    <property type="molecule type" value="Genomic_DNA"/>
</dbReference>
<feature type="compositionally biased region" description="Polar residues" evidence="1">
    <location>
        <begin position="20"/>
        <end position="37"/>
    </location>
</feature>
<organism evidence="2 3">
    <name type="scientific">Pocillopora damicornis</name>
    <name type="common">Cauliflower coral</name>
    <name type="synonym">Millepora damicornis</name>
    <dbReference type="NCBI Taxonomy" id="46731"/>
    <lineage>
        <taxon>Eukaryota</taxon>
        <taxon>Metazoa</taxon>
        <taxon>Cnidaria</taxon>
        <taxon>Anthozoa</taxon>
        <taxon>Hexacorallia</taxon>
        <taxon>Scleractinia</taxon>
        <taxon>Astrocoeniina</taxon>
        <taxon>Pocilloporidae</taxon>
        <taxon>Pocillopora</taxon>
    </lineage>
</organism>
<feature type="region of interest" description="Disordered" evidence="1">
    <location>
        <begin position="1"/>
        <end position="37"/>
    </location>
</feature>
<dbReference type="AlphaFoldDB" id="A0A3M6U2R6"/>
<protein>
    <submittedName>
        <fullName evidence="2">Uncharacterized protein</fullName>
    </submittedName>
</protein>
<comment type="caution">
    <text evidence="2">The sequence shown here is derived from an EMBL/GenBank/DDBJ whole genome shotgun (WGS) entry which is preliminary data.</text>
</comment>
<sequence length="194" mass="22303">MKIGVLDFVNGERRGDQEKQQPSVQGKEPQTNSTSVRCQGYGSGIKPGISMSLLAATSDENKEKYQLGDYKLIQNQILQTNTKRTNFSSQYEYNIEQTSNENKEKYQLEDYWLIQYQIFKTNITRTISQTVRRITNEILGVKGQERPPQVMYEENRKGQRLNMGAAPPTENGQKSMAFLSQDTSVYKIKINETR</sequence>
<feature type="compositionally biased region" description="Basic and acidic residues" evidence="1">
    <location>
        <begin position="10"/>
        <end position="19"/>
    </location>
</feature>
<accession>A0A3M6U2R6</accession>
<gene>
    <name evidence="2" type="ORF">pdam_00005340</name>
</gene>
<keyword evidence="3" id="KW-1185">Reference proteome</keyword>
<evidence type="ECO:0000256" key="1">
    <source>
        <dbReference type="SAM" id="MobiDB-lite"/>
    </source>
</evidence>
<evidence type="ECO:0000313" key="3">
    <source>
        <dbReference type="Proteomes" id="UP000275408"/>
    </source>
</evidence>
<dbReference type="Proteomes" id="UP000275408">
    <property type="component" value="Unassembled WGS sequence"/>
</dbReference>
<reference evidence="2 3" key="1">
    <citation type="journal article" date="2018" name="Sci. Rep.">
        <title>Comparative analysis of the Pocillopora damicornis genome highlights role of immune system in coral evolution.</title>
        <authorList>
            <person name="Cunning R."/>
            <person name="Bay R.A."/>
            <person name="Gillette P."/>
            <person name="Baker A.C."/>
            <person name="Traylor-Knowles N."/>
        </authorList>
    </citation>
    <scope>NUCLEOTIDE SEQUENCE [LARGE SCALE GENOMIC DNA]</scope>
    <source>
        <strain evidence="2">RSMAS</strain>
        <tissue evidence="2">Whole animal</tissue>
    </source>
</reference>